<dbReference type="SUPFAM" id="SSF48371">
    <property type="entry name" value="ARM repeat"/>
    <property type="match status" value="1"/>
</dbReference>
<sequence>MRIGKFKFKNEIHYFNYIMHRYFRRTPPIPTHIYLQFDKPEDEVVLLKKLIATNCHFPAILNVLAHDPNDEVRNAVYQSTYWQLVGRYQDILGFGKRERKAFARHEDRHNIFILLMFEDDPEVFTEVLNNPAISLTMLVRYIQLLQKRGRGKRDEHFLRLARQALARKKDQILKLSLLQRLVRDPDSPKNVEAILPFLYKEDSMLKQAVFNTLRRVNQDILKHVINTAVTDKNFSNPLHQYKAISFLLEIIQRRRESDKIRYAEDPAIFLPHDEYLWKLLIRKKLNIVKSCAENLADFNNILILTYCHVDKDSQIRSLANKILSIEDLLEIARDITTPIRIFKEIINVLEGHFDETVVTKIQELRMLESERLKEALHEMEKTVEAYFDIIFQSLGYDKINDFRAVISTFDFVNKQIKKYE</sequence>
<dbReference type="Proteomes" id="UP000886111">
    <property type="component" value="Unassembled WGS sequence"/>
</dbReference>
<proteinExistence type="predicted"/>
<gene>
    <name evidence="1" type="ORF">ENL21_02430</name>
</gene>
<comment type="caution">
    <text evidence="1">The sequence shown here is derived from an EMBL/GenBank/DDBJ whole genome shotgun (WGS) entry which is preliminary data.</text>
</comment>
<dbReference type="InterPro" id="IPR016024">
    <property type="entry name" value="ARM-type_fold"/>
</dbReference>
<reference evidence="1" key="1">
    <citation type="journal article" date="2020" name="mSystems">
        <title>Genome- and Community-Level Interaction Insights into Carbon Utilization and Element Cycling Functions of Hydrothermarchaeota in Hydrothermal Sediment.</title>
        <authorList>
            <person name="Zhou Z."/>
            <person name="Liu Y."/>
            <person name="Xu W."/>
            <person name="Pan J."/>
            <person name="Luo Z.H."/>
            <person name="Li M."/>
        </authorList>
    </citation>
    <scope>NUCLEOTIDE SEQUENCE [LARGE SCALE GENOMIC DNA]</scope>
    <source>
        <strain evidence="1">HyVt-76</strain>
    </source>
</reference>
<organism evidence="1">
    <name type="scientific">Caldithrix abyssi</name>
    <dbReference type="NCBI Taxonomy" id="187145"/>
    <lineage>
        <taxon>Bacteria</taxon>
        <taxon>Pseudomonadati</taxon>
        <taxon>Calditrichota</taxon>
        <taxon>Calditrichia</taxon>
        <taxon>Calditrichales</taxon>
        <taxon>Calditrichaceae</taxon>
        <taxon>Caldithrix</taxon>
    </lineage>
</organism>
<evidence type="ECO:0000313" key="1">
    <source>
        <dbReference type="EMBL" id="HHE54610.1"/>
    </source>
</evidence>
<dbReference type="AlphaFoldDB" id="A0A7V5LJ55"/>
<feature type="non-terminal residue" evidence="1">
    <location>
        <position position="420"/>
    </location>
</feature>
<dbReference type="EMBL" id="DRTD01000178">
    <property type="protein sequence ID" value="HHE54610.1"/>
    <property type="molecule type" value="Genomic_DNA"/>
</dbReference>
<name>A0A7V5LJ55_CALAY</name>
<protein>
    <submittedName>
        <fullName evidence="1">Uncharacterized protein</fullName>
    </submittedName>
</protein>
<accession>A0A7V5LJ55</accession>